<dbReference type="OrthoDB" id="9799122at2"/>
<gene>
    <name evidence="1" type="ORF">BW732_11020</name>
</gene>
<keyword evidence="2" id="KW-1185">Reference proteome</keyword>
<dbReference type="Pfam" id="PF01323">
    <property type="entry name" value="DSBA"/>
    <property type="match status" value="1"/>
</dbReference>
<dbReference type="EMBL" id="CP019609">
    <property type="protein sequence ID" value="AQP54687.1"/>
    <property type="molecule type" value="Genomic_DNA"/>
</dbReference>
<dbReference type="KEGG" id="vpi:BW732_11020"/>
<reference evidence="1 2" key="1">
    <citation type="journal article" date="2010" name="Int. J. Syst. Evol. Microbiol.">
        <title>Vagococcus penaei sp. nov., isolated from spoilage microbiota of cooked shrimp (Penaeus vannamei).</title>
        <authorList>
            <person name="Jaffres E."/>
            <person name="Prevost H."/>
            <person name="Rossero A."/>
            <person name="Joffraud J.J."/>
            <person name="Dousset X."/>
        </authorList>
    </citation>
    <scope>NUCLEOTIDE SEQUENCE [LARGE SCALE GENOMIC DNA]</scope>
    <source>
        <strain evidence="1 2">CD276</strain>
    </source>
</reference>
<dbReference type="SUPFAM" id="SSF52833">
    <property type="entry name" value="Thioredoxin-like"/>
    <property type="match status" value="1"/>
</dbReference>
<dbReference type="CDD" id="cd03024">
    <property type="entry name" value="DsbA_FrnE"/>
    <property type="match status" value="1"/>
</dbReference>
<dbReference type="Proteomes" id="UP000188246">
    <property type="component" value="Chromosome"/>
</dbReference>
<protein>
    <submittedName>
        <fullName evidence="1">Disulfide bond formation protein DsbA</fullName>
    </submittedName>
</protein>
<dbReference type="InterPro" id="IPR036249">
    <property type="entry name" value="Thioredoxin-like_sf"/>
</dbReference>
<accession>A0A1Q2D8L4</accession>
<dbReference type="PANTHER" id="PTHR13887">
    <property type="entry name" value="GLUTATHIONE S-TRANSFERASE KAPPA"/>
    <property type="match status" value="1"/>
</dbReference>
<dbReference type="PANTHER" id="PTHR13887:SF41">
    <property type="entry name" value="THIOREDOXIN SUPERFAMILY PROTEIN"/>
    <property type="match status" value="1"/>
</dbReference>
<dbReference type="STRING" id="633807.BW732_11020"/>
<sequence length="234" mass="26356">MKIEIWSDFVCPFCYIGKRKLDHALAQLPFIQNVQIEFKSYELDQNAPLYSGVSINEAISRKYGVSLAEATKMNQQIGEHASHEGLHFDFEAMKPTNTLDAHRITKLAKHHHLESQMVNALYAAYFEKGQLISDHDVLLTLAASIGLPENEVKDTLANQSTWLKDVRDDENQARAYQITGAPYFLIDETYAIKGAQPVELFIKALTDAWSNAQTNQSADDNELICDDNGCHIPQ</sequence>
<name>A0A1Q2D8L4_9ENTE</name>
<proteinExistence type="predicted"/>
<organism evidence="1 2">
    <name type="scientific">Vagococcus penaei</name>
    <dbReference type="NCBI Taxonomy" id="633807"/>
    <lineage>
        <taxon>Bacteria</taxon>
        <taxon>Bacillati</taxon>
        <taxon>Bacillota</taxon>
        <taxon>Bacilli</taxon>
        <taxon>Lactobacillales</taxon>
        <taxon>Enterococcaceae</taxon>
        <taxon>Vagococcus</taxon>
    </lineage>
</organism>
<evidence type="ECO:0000313" key="1">
    <source>
        <dbReference type="EMBL" id="AQP54687.1"/>
    </source>
</evidence>
<dbReference type="AlphaFoldDB" id="A0A1Q2D8L4"/>
<dbReference type="Gene3D" id="3.40.30.10">
    <property type="entry name" value="Glutaredoxin"/>
    <property type="match status" value="1"/>
</dbReference>
<dbReference type="InterPro" id="IPR001853">
    <property type="entry name" value="DSBA-like_thioredoxin_dom"/>
</dbReference>
<evidence type="ECO:0000313" key="2">
    <source>
        <dbReference type="Proteomes" id="UP000188246"/>
    </source>
</evidence>
<dbReference type="RefSeq" id="WP_077276771.1">
    <property type="nucleotide sequence ID" value="NZ_CP019609.1"/>
</dbReference>
<dbReference type="GO" id="GO:0016491">
    <property type="term" value="F:oxidoreductase activity"/>
    <property type="evidence" value="ECO:0007669"/>
    <property type="project" value="InterPro"/>
</dbReference>